<dbReference type="FunFam" id="1.20.120.1780:FF:000001">
    <property type="entry name" value="4-hydroxybenzoate octaprenyltransferase"/>
    <property type="match status" value="1"/>
</dbReference>
<dbReference type="EC" id="2.5.1.39" evidence="11 12"/>
<dbReference type="AlphaFoldDB" id="A0A291M204"/>
<evidence type="ECO:0000313" key="14">
    <source>
        <dbReference type="EMBL" id="ATI42989.1"/>
    </source>
</evidence>
<evidence type="ECO:0000256" key="11">
    <source>
        <dbReference type="HAMAP-Rule" id="MF_01635"/>
    </source>
</evidence>
<keyword evidence="5 11" id="KW-0997">Cell inner membrane</keyword>
<evidence type="ECO:0000256" key="3">
    <source>
        <dbReference type="ARBA" id="ARBA00005985"/>
    </source>
</evidence>
<dbReference type="GO" id="GO:0008412">
    <property type="term" value="F:4-hydroxybenzoate polyprenyltransferase activity"/>
    <property type="evidence" value="ECO:0007669"/>
    <property type="project" value="UniProtKB-UniRule"/>
</dbReference>
<feature type="transmembrane region" description="Helical" evidence="11">
    <location>
        <begin position="249"/>
        <end position="269"/>
    </location>
</feature>
<feature type="transmembrane region" description="Helical" evidence="11">
    <location>
        <begin position="313"/>
        <end position="330"/>
    </location>
</feature>
<protein>
    <recommendedName>
        <fullName evidence="11 12">4-hydroxybenzoate octaprenyltransferase</fullName>
        <ecNumber evidence="11 12">2.5.1.39</ecNumber>
    </recommendedName>
    <alternativeName>
        <fullName evidence="11">4-HB polyprenyltransferase</fullName>
    </alternativeName>
</protein>
<dbReference type="FunFam" id="1.10.357.140:FF:000008">
    <property type="entry name" value="4-hydroxybenzoate octaprenyltransferase"/>
    <property type="match status" value="1"/>
</dbReference>
<evidence type="ECO:0000256" key="13">
    <source>
        <dbReference type="SAM" id="MobiDB-lite"/>
    </source>
</evidence>
<dbReference type="HAMAP" id="MF_01635">
    <property type="entry name" value="UbiA"/>
    <property type="match status" value="1"/>
</dbReference>
<dbReference type="PANTHER" id="PTHR11048:SF28">
    <property type="entry name" value="4-HYDROXYBENZOATE POLYPRENYLTRANSFERASE, MITOCHONDRIAL"/>
    <property type="match status" value="1"/>
</dbReference>
<dbReference type="UniPathway" id="UPA00232"/>
<gene>
    <name evidence="11" type="primary">ubiA</name>
    <name evidence="14" type="ORF">CBW24_13905</name>
</gene>
<dbReference type="EMBL" id="CP021404">
    <property type="protein sequence ID" value="ATI42989.1"/>
    <property type="molecule type" value="Genomic_DNA"/>
</dbReference>
<dbReference type="InterPro" id="IPR006370">
    <property type="entry name" value="HB_polyprenyltransferase-like"/>
</dbReference>
<dbReference type="OrthoDB" id="9782418at2"/>
<dbReference type="InterPro" id="IPR039653">
    <property type="entry name" value="Prenyltransferase"/>
</dbReference>
<dbReference type="GO" id="GO:0005886">
    <property type="term" value="C:plasma membrane"/>
    <property type="evidence" value="ECO:0007669"/>
    <property type="project" value="UniProtKB-SubCell"/>
</dbReference>
<proteinExistence type="inferred from homology"/>
<evidence type="ECO:0000256" key="7">
    <source>
        <dbReference type="ARBA" id="ARBA00022688"/>
    </source>
</evidence>
<evidence type="ECO:0000256" key="9">
    <source>
        <dbReference type="ARBA" id="ARBA00022989"/>
    </source>
</evidence>
<reference evidence="14 15" key="1">
    <citation type="submission" date="2017-05" db="EMBL/GenBank/DDBJ databases">
        <title>Comparative genomic and metabolic analysis of manganese-oxidizing mechanisms in Celeribater manganoxidans DY25T: its adaption to the environment of polymetallic nodule.</title>
        <authorList>
            <person name="Wang X."/>
        </authorList>
    </citation>
    <scope>NUCLEOTIDE SEQUENCE [LARGE SCALE GENOMIC DNA]</scope>
    <source>
        <strain evidence="14 15">DY25</strain>
    </source>
</reference>
<dbReference type="Proteomes" id="UP000219050">
    <property type="component" value="Chromosome"/>
</dbReference>
<evidence type="ECO:0000256" key="2">
    <source>
        <dbReference type="ARBA" id="ARBA00004141"/>
    </source>
</evidence>
<keyword evidence="11" id="KW-0460">Magnesium</keyword>
<keyword evidence="9 11" id="KW-1133">Transmembrane helix</keyword>
<dbReference type="Gene3D" id="1.10.357.140">
    <property type="entry name" value="UbiA prenyltransferase"/>
    <property type="match status" value="1"/>
</dbReference>
<comment type="similarity">
    <text evidence="3 11">Belongs to the UbiA prenyltransferase family.</text>
</comment>
<dbReference type="InterPro" id="IPR044878">
    <property type="entry name" value="UbiA_sf"/>
</dbReference>
<dbReference type="GO" id="GO:0006744">
    <property type="term" value="P:ubiquinone biosynthetic process"/>
    <property type="evidence" value="ECO:0007669"/>
    <property type="project" value="UniProtKB-UniRule"/>
</dbReference>
<keyword evidence="8 11" id="KW-0812">Transmembrane</keyword>
<dbReference type="PANTHER" id="PTHR11048">
    <property type="entry name" value="PRENYLTRANSFERASES"/>
    <property type="match status" value="1"/>
</dbReference>
<dbReference type="InterPro" id="IPR030470">
    <property type="entry name" value="UbiA_prenylTrfase_CS"/>
</dbReference>
<comment type="subcellular location">
    <subcellularLocation>
        <location evidence="11">Cell inner membrane</location>
        <topology evidence="11">Multi-pass membrane protein</topology>
    </subcellularLocation>
    <subcellularLocation>
        <location evidence="2">Membrane</location>
        <topology evidence="2">Multi-pass membrane protein</topology>
    </subcellularLocation>
</comment>
<dbReference type="InterPro" id="IPR000537">
    <property type="entry name" value="UbiA_prenyltransferase"/>
</dbReference>
<dbReference type="PROSITE" id="PS00943">
    <property type="entry name" value="UBIA"/>
    <property type="match status" value="1"/>
</dbReference>
<feature type="transmembrane region" description="Helical" evidence="11">
    <location>
        <begin position="200"/>
        <end position="218"/>
    </location>
</feature>
<comment type="function">
    <text evidence="11">Catalyzes the prenylation of para-hydroxybenzoate (PHB) with an all-trans polyprenyl group. Mediates the second step in the final reaction sequence of ubiquinone-8 (UQ-8) biosynthesis, which is the condensation of the polyisoprenoid side chain with PHB, generating the first membrane-bound Q intermediate 3-octaprenyl-4-hydroxybenzoate.</text>
</comment>
<feature type="transmembrane region" description="Helical" evidence="11">
    <location>
        <begin position="54"/>
        <end position="73"/>
    </location>
</feature>
<comment type="pathway">
    <text evidence="11">Cofactor biosynthesis; ubiquinone biosynthesis.</text>
</comment>
<evidence type="ECO:0000313" key="15">
    <source>
        <dbReference type="Proteomes" id="UP000219050"/>
    </source>
</evidence>
<dbReference type="Gene3D" id="1.20.120.1780">
    <property type="entry name" value="UbiA prenyltransferase"/>
    <property type="match status" value="1"/>
</dbReference>
<dbReference type="Pfam" id="PF01040">
    <property type="entry name" value="UbiA"/>
    <property type="match status" value="1"/>
</dbReference>
<evidence type="ECO:0000256" key="12">
    <source>
        <dbReference type="NCBIfam" id="TIGR01474"/>
    </source>
</evidence>
<evidence type="ECO:0000256" key="1">
    <source>
        <dbReference type="ARBA" id="ARBA00001946"/>
    </source>
</evidence>
<evidence type="ECO:0000256" key="4">
    <source>
        <dbReference type="ARBA" id="ARBA00022475"/>
    </source>
</evidence>
<comment type="cofactor">
    <cofactor evidence="1 11">
        <name>Mg(2+)</name>
        <dbReference type="ChEBI" id="CHEBI:18420"/>
    </cofactor>
</comment>
<evidence type="ECO:0000256" key="5">
    <source>
        <dbReference type="ARBA" id="ARBA00022519"/>
    </source>
</evidence>
<dbReference type="CDD" id="cd13959">
    <property type="entry name" value="PT_UbiA_COQ2"/>
    <property type="match status" value="1"/>
</dbReference>
<feature type="transmembrane region" description="Helical" evidence="11">
    <location>
        <begin position="175"/>
        <end position="193"/>
    </location>
</feature>
<keyword evidence="7 11" id="KW-0831">Ubiquinone biosynthesis</keyword>
<keyword evidence="4 11" id="KW-1003">Cell membrane</keyword>
<name>A0A291M204_9RHOB</name>
<dbReference type="RefSeq" id="WP_097373911.1">
    <property type="nucleotide sequence ID" value="NZ_CP021404.1"/>
</dbReference>
<feature type="transmembrane region" description="Helical" evidence="11">
    <location>
        <begin position="79"/>
        <end position="97"/>
    </location>
</feature>
<feature type="region of interest" description="Disordered" evidence="13">
    <location>
        <begin position="1"/>
        <end position="20"/>
    </location>
</feature>
<comment type="catalytic activity">
    <reaction evidence="11">
        <text>all-trans-octaprenyl diphosphate + 4-hydroxybenzoate = 4-hydroxy-3-(all-trans-octaprenyl)benzoate + diphosphate</text>
        <dbReference type="Rhea" id="RHEA:27782"/>
        <dbReference type="ChEBI" id="CHEBI:1617"/>
        <dbReference type="ChEBI" id="CHEBI:17879"/>
        <dbReference type="ChEBI" id="CHEBI:33019"/>
        <dbReference type="ChEBI" id="CHEBI:57711"/>
        <dbReference type="EC" id="2.5.1.39"/>
    </reaction>
</comment>
<dbReference type="KEGG" id="cmag:CBW24_13905"/>
<evidence type="ECO:0000256" key="6">
    <source>
        <dbReference type="ARBA" id="ARBA00022679"/>
    </source>
</evidence>
<dbReference type="NCBIfam" id="TIGR01474">
    <property type="entry name" value="ubiA_proteo"/>
    <property type="match status" value="1"/>
</dbReference>
<keyword evidence="6 11" id="KW-0808">Transferase</keyword>
<keyword evidence="15" id="KW-1185">Reference proteome</keyword>
<evidence type="ECO:0000256" key="10">
    <source>
        <dbReference type="ARBA" id="ARBA00023136"/>
    </source>
</evidence>
<feature type="transmembrane region" description="Helical" evidence="11">
    <location>
        <begin position="139"/>
        <end position="169"/>
    </location>
</feature>
<keyword evidence="10 11" id="KW-0472">Membrane</keyword>
<feature type="transmembrane region" description="Helical" evidence="11">
    <location>
        <begin position="276"/>
        <end position="293"/>
    </location>
</feature>
<sequence>MTEAQQMPDTARPATADGATTGEVADAVKGNWVDRHAPARFRPYLRLSRADRPIGTWLLLLPCWWGVLLAAAATGWRWFDLWIIAGCGIGAWLMRGAGCTWNDITDRDIDDKVARTRSRPIPSGQVTVRQAAGWMAIQAGIAFLILLTFGATAIWLGIGSLALVAIYPFAKRFTWWPQIFLGLAFNWGALLAWAAHTGSLSLAPVFLYLAGIAWTIFYDTIYAHQDAEDDALIGVKSTARLFGADSPGWLRLFMAISVLLMSIAVILALAPLADPLALVVGLAGAWAFGWHMTWQLGRLDIDDTDRCLTLFRANRDAGLIPALFFAIVIVL</sequence>
<organism evidence="14 15">
    <name type="scientific">Pacificitalea manganoxidans</name>
    <dbReference type="NCBI Taxonomy" id="1411902"/>
    <lineage>
        <taxon>Bacteria</taxon>
        <taxon>Pseudomonadati</taxon>
        <taxon>Pseudomonadota</taxon>
        <taxon>Alphaproteobacteria</taxon>
        <taxon>Rhodobacterales</taxon>
        <taxon>Paracoccaceae</taxon>
        <taxon>Pacificitalea</taxon>
    </lineage>
</organism>
<accession>A0A291M204</accession>
<evidence type="ECO:0000256" key="8">
    <source>
        <dbReference type="ARBA" id="ARBA00022692"/>
    </source>
</evidence>